<evidence type="ECO:0000256" key="4">
    <source>
        <dbReference type="ARBA" id="ARBA00023136"/>
    </source>
</evidence>
<proteinExistence type="predicted"/>
<feature type="transmembrane region" description="Helical" evidence="5">
    <location>
        <begin position="149"/>
        <end position="165"/>
    </location>
</feature>
<evidence type="ECO:0000259" key="6">
    <source>
        <dbReference type="Pfam" id="PF00003"/>
    </source>
</evidence>
<evidence type="ECO:0000313" key="8">
    <source>
        <dbReference type="Proteomes" id="UP000034805"/>
    </source>
</evidence>
<name>A0A0P7Y3L1_SCLFO</name>
<dbReference type="PANTHER" id="PTHR24061">
    <property type="entry name" value="CALCIUM-SENSING RECEPTOR-RELATED"/>
    <property type="match status" value="1"/>
</dbReference>
<evidence type="ECO:0000313" key="7">
    <source>
        <dbReference type="EMBL" id="KPP60218.1"/>
    </source>
</evidence>
<dbReference type="GO" id="GO:0005886">
    <property type="term" value="C:plasma membrane"/>
    <property type="evidence" value="ECO:0007669"/>
    <property type="project" value="TreeGrafter"/>
</dbReference>
<dbReference type="InterPro" id="IPR000068">
    <property type="entry name" value="GPCR_3_Ca_sens_rcpt-rel"/>
</dbReference>
<gene>
    <name evidence="7" type="ORF">Z043_121797</name>
</gene>
<dbReference type="EMBL" id="JARO02011011">
    <property type="protein sequence ID" value="KPP60218.1"/>
    <property type="molecule type" value="Genomic_DNA"/>
</dbReference>
<reference evidence="7 8" key="1">
    <citation type="submission" date="2015-08" db="EMBL/GenBank/DDBJ databases">
        <title>The genome of the Asian arowana (Scleropages formosus).</title>
        <authorList>
            <person name="Tan M.H."/>
            <person name="Gan H.M."/>
            <person name="Croft L.J."/>
            <person name="Austin C.M."/>
        </authorList>
    </citation>
    <scope>NUCLEOTIDE SEQUENCE [LARGE SCALE GENOMIC DNA]</scope>
    <source>
        <strain evidence="7">Aro1</strain>
    </source>
</reference>
<sequence length="169" mass="18312">MGTAVPGNGDPVYGSVSQEGDEVCNAALVCTINLEQTRKSELTLHEKTGAAGWSTVKPGRRAQTQVVLQWWGGLCGGLFRSLRTGCDSTKCIKCPLEYWSNEDRPECIHTMGKMLTAISVIGASLTAATGLIFFHFMETPTMKANNSELLFLLTLCFLCSLIFTGQPSQ</sequence>
<organism evidence="7 8">
    <name type="scientific">Scleropages formosus</name>
    <name type="common">Asian bonytongue</name>
    <name type="synonym">Osteoglossum formosum</name>
    <dbReference type="NCBI Taxonomy" id="113540"/>
    <lineage>
        <taxon>Eukaryota</taxon>
        <taxon>Metazoa</taxon>
        <taxon>Chordata</taxon>
        <taxon>Craniata</taxon>
        <taxon>Vertebrata</taxon>
        <taxon>Euteleostomi</taxon>
        <taxon>Actinopterygii</taxon>
        <taxon>Neopterygii</taxon>
        <taxon>Teleostei</taxon>
        <taxon>Osteoglossocephala</taxon>
        <taxon>Osteoglossomorpha</taxon>
        <taxon>Osteoglossiformes</taxon>
        <taxon>Osteoglossidae</taxon>
        <taxon>Scleropages</taxon>
    </lineage>
</organism>
<accession>A0A0P7Y3L1</accession>
<dbReference type="AlphaFoldDB" id="A0A0P7Y3L1"/>
<dbReference type="Pfam" id="PF00003">
    <property type="entry name" value="7tm_3"/>
    <property type="match status" value="1"/>
</dbReference>
<dbReference type="GO" id="GO:0004930">
    <property type="term" value="F:G protein-coupled receptor activity"/>
    <property type="evidence" value="ECO:0007669"/>
    <property type="project" value="InterPro"/>
</dbReference>
<feature type="domain" description="G-protein coupled receptors family 3 profile" evidence="6">
    <location>
        <begin position="110"/>
        <end position="168"/>
    </location>
</feature>
<feature type="transmembrane region" description="Helical" evidence="5">
    <location>
        <begin position="114"/>
        <end position="137"/>
    </location>
</feature>
<dbReference type="InterPro" id="IPR017978">
    <property type="entry name" value="GPCR_3_C"/>
</dbReference>
<evidence type="ECO:0000256" key="5">
    <source>
        <dbReference type="SAM" id="Phobius"/>
    </source>
</evidence>
<keyword evidence="4 5" id="KW-0472">Membrane</keyword>
<evidence type="ECO:0000256" key="1">
    <source>
        <dbReference type="ARBA" id="ARBA00004141"/>
    </source>
</evidence>
<comment type="subcellular location">
    <subcellularLocation>
        <location evidence="1">Membrane</location>
        <topology evidence="1">Multi-pass membrane protein</topology>
    </subcellularLocation>
</comment>
<comment type="caution">
    <text evidence="7">The sequence shown here is derived from an EMBL/GenBank/DDBJ whole genome shotgun (WGS) entry which is preliminary data.</text>
</comment>
<keyword evidence="2 5" id="KW-0812">Transmembrane</keyword>
<keyword evidence="3 5" id="KW-1133">Transmembrane helix</keyword>
<protein>
    <recommendedName>
        <fullName evidence="6">G-protein coupled receptors family 3 profile domain-containing protein</fullName>
    </recommendedName>
</protein>
<evidence type="ECO:0000256" key="3">
    <source>
        <dbReference type="ARBA" id="ARBA00022989"/>
    </source>
</evidence>
<dbReference type="PANTHER" id="PTHR24061:SF528">
    <property type="entry name" value="C-FAMILY ODORANT RECEPTOR OLFCD2-RELATED"/>
    <property type="match status" value="1"/>
</dbReference>
<evidence type="ECO:0000256" key="2">
    <source>
        <dbReference type="ARBA" id="ARBA00022692"/>
    </source>
</evidence>
<dbReference type="Proteomes" id="UP000034805">
    <property type="component" value="Unassembled WGS sequence"/>
</dbReference>